<name>A0A4V1BDP1_9ACTN</name>
<dbReference type="GO" id="GO:0022857">
    <property type="term" value="F:transmembrane transporter activity"/>
    <property type="evidence" value="ECO:0007669"/>
    <property type="project" value="InterPro"/>
</dbReference>
<keyword evidence="4 6" id="KW-1133">Transmembrane helix</keyword>
<feature type="transmembrane region" description="Helical" evidence="6">
    <location>
        <begin position="212"/>
        <end position="232"/>
    </location>
</feature>
<keyword evidence="2" id="KW-0813">Transport</keyword>
<evidence type="ECO:0000256" key="6">
    <source>
        <dbReference type="SAM" id="Phobius"/>
    </source>
</evidence>
<accession>A0A4V1BDP1</accession>
<dbReference type="RefSeq" id="WP_135074802.1">
    <property type="nucleotide sequence ID" value="NZ_CP038267.1"/>
</dbReference>
<feature type="transmembrane region" description="Helical" evidence="6">
    <location>
        <begin position="381"/>
        <end position="402"/>
    </location>
</feature>
<evidence type="ECO:0000256" key="3">
    <source>
        <dbReference type="ARBA" id="ARBA00022692"/>
    </source>
</evidence>
<reference evidence="7 8" key="1">
    <citation type="submission" date="2019-03" db="EMBL/GenBank/DDBJ databases">
        <title>Three New Species of Nocardioides, Nocardioides euryhalodurans sp. nov., Nocardioides seonyuensis sp. nov. and Nocardioides eburneoflavus sp. nov., Iolated from Soil.</title>
        <authorList>
            <person name="Roh S.G."/>
            <person name="Lee C."/>
            <person name="Kim M.-K."/>
            <person name="Kim S.B."/>
        </authorList>
    </citation>
    <scope>NUCLEOTIDE SEQUENCE [LARGE SCALE GENOMIC DNA]</scope>
    <source>
        <strain evidence="7 8">MMS17-SY117</strain>
    </source>
</reference>
<keyword evidence="8" id="KW-1185">Reference proteome</keyword>
<evidence type="ECO:0000256" key="2">
    <source>
        <dbReference type="ARBA" id="ARBA00022448"/>
    </source>
</evidence>
<comment type="subcellular location">
    <subcellularLocation>
        <location evidence="1">Membrane</location>
        <topology evidence="1">Multi-pass membrane protein</topology>
    </subcellularLocation>
</comment>
<dbReference type="GO" id="GO:0016020">
    <property type="term" value="C:membrane"/>
    <property type="evidence" value="ECO:0007669"/>
    <property type="project" value="UniProtKB-SubCell"/>
</dbReference>
<evidence type="ECO:0000256" key="5">
    <source>
        <dbReference type="ARBA" id="ARBA00023136"/>
    </source>
</evidence>
<dbReference type="InterPro" id="IPR002293">
    <property type="entry name" value="AA/rel_permease1"/>
</dbReference>
<proteinExistence type="predicted"/>
<gene>
    <name evidence="7" type="ORF">EXE57_05585</name>
</gene>
<evidence type="ECO:0000313" key="8">
    <source>
        <dbReference type="Proteomes" id="UP000294894"/>
    </source>
</evidence>
<feature type="transmembrane region" description="Helical" evidence="6">
    <location>
        <begin position="252"/>
        <end position="275"/>
    </location>
</feature>
<keyword evidence="5 6" id="KW-0472">Membrane</keyword>
<dbReference type="OrthoDB" id="8274074at2"/>
<dbReference type="KEGG" id="noy:EXE57_05585"/>
<protein>
    <submittedName>
        <fullName evidence="7">Amino acid permease</fullName>
    </submittedName>
</protein>
<feature type="transmembrane region" description="Helical" evidence="6">
    <location>
        <begin position="106"/>
        <end position="129"/>
    </location>
</feature>
<dbReference type="PANTHER" id="PTHR45649">
    <property type="entry name" value="AMINO-ACID PERMEASE BAT1"/>
    <property type="match status" value="1"/>
</dbReference>
<evidence type="ECO:0000313" key="7">
    <source>
        <dbReference type="EMBL" id="QBR91802.1"/>
    </source>
</evidence>
<sequence>MAPSSAPGPHADDLHLEQLGYTSEFRREMSPWANFALGFTYLSPVVGIYTLFAIALATGGPPMIWWLLIVGLGQLLVALVFGEVVSQFPVAGGVYPWARRLWGVKWAWMTGWVYLIALFATIAGVVYGAGPYLAQLLGFEAGTTSTVTCALILLALALAINLMGTKWLAYAAIIGFTAELLGALAVGAWLLISERVQNLSVVFDTAGVADGGSYFSAFVAAALIGIFQYYGFEACGDVAEEVPDPTRQIPKAMRMTIYVGGAAAIFVCLSLLLAVKDYAAVISGEDPDPVTTILHDAFGVTGTKVVLVVVMVSFLSCALSLMAAASRLMYSYARDEMIAFSHLLRHFQTTRHVPPYAMAVAAAVPAVIVLGSVFSTKALTSIISFATLGIYLGFQMVVLAALRARLKGWRPSGPFSLGHWGMVVNVSALGYGVLAMVNMAWPRTPDVPWYDNWLVLLSAAVGVGVGGIYMVLAKPYLRSDARHGDAVPTREGVKE</sequence>
<feature type="transmembrane region" description="Helical" evidence="6">
    <location>
        <begin position="422"/>
        <end position="441"/>
    </location>
</feature>
<feature type="transmembrane region" description="Helical" evidence="6">
    <location>
        <begin position="141"/>
        <end position="160"/>
    </location>
</feature>
<dbReference type="EMBL" id="CP038267">
    <property type="protein sequence ID" value="QBR91802.1"/>
    <property type="molecule type" value="Genomic_DNA"/>
</dbReference>
<dbReference type="AlphaFoldDB" id="A0A4V1BDP1"/>
<evidence type="ECO:0000256" key="1">
    <source>
        <dbReference type="ARBA" id="ARBA00004141"/>
    </source>
</evidence>
<dbReference type="PANTHER" id="PTHR45649:SF26">
    <property type="entry name" value="OS04G0435100 PROTEIN"/>
    <property type="match status" value="1"/>
</dbReference>
<dbReference type="Proteomes" id="UP000294894">
    <property type="component" value="Chromosome"/>
</dbReference>
<feature type="transmembrane region" description="Helical" evidence="6">
    <location>
        <begin position="305"/>
        <end position="332"/>
    </location>
</feature>
<feature type="transmembrane region" description="Helical" evidence="6">
    <location>
        <begin position="353"/>
        <end position="375"/>
    </location>
</feature>
<evidence type="ECO:0000256" key="4">
    <source>
        <dbReference type="ARBA" id="ARBA00022989"/>
    </source>
</evidence>
<organism evidence="7 8">
    <name type="scientific">Nocardioides euryhalodurans</name>
    <dbReference type="NCBI Taxonomy" id="2518370"/>
    <lineage>
        <taxon>Bacteria</taxon>
        <taxon>Bacillati</taxon>
        <taxon>Actinomycetota</taxon>
        <taxon>Actinomycetes</taxon>
        <taxon>Propionibacteriales</taxon>
        <taxon>Nocardioidaceae</taxon>
        <taxon>Nocardioides</taxon>
    </lineage>
</organism>
<feature type="transmembrane region" description="Helical" evidence="6">
    <location>
        <begin position="453"/>
        <end position="472"/>
    </location>
</feature>
<feature type="transmembrane region" description="Helical" evidence="6">
    <location>
        <begin position="63"/>
        <end position="85"/>
    </location>
</feature>
<keyword evidence="3 6" id="KW-0812">Transmembrane</keyword>
<dbReference type="Pfam" id="PF13520">
    <property type="entry name" value="AA_permease_2"/>
    <property type="match status" value="1"/>
</dbReference>
<feature type="transmembrane region" description="Helical" evidence="6">
    <location>
        <begin position="167"/>
        <end position="192"/>
    </location>
</feature>
<dbReference type="PIRSF" id="PIRSF006060">
    <property type="entry name" value="AA_transporter"/>
    <property type="match status" value="1"/>
</dbReference>
<dbReference type="Gene3D" id="1.20.1740.10">
    <property type="entry name" value="Amino acid/polyamine transporter I"/>
    <property type="match status" value="1"/>
</dbReference>
<feature type="transmembrane region" description="Helical" evidence="6">
    <location>
        <begin position="35"/>
        <end position="57"/>
    </location>
</feature>